<proteinExistence type="predicted"/>
<organism evidence="1 2">
    <name type="scientific">Pseudomonas arsenicoxydans</name>
    <dbReference type="NCBI Taxonomy" id="702115"/>
    <lineage>
        <taxon>Bacteria</taxon>
        <taxon>Pseudomonadati</taxon>
        <taxon>Pseudomonadota</taxon>
        <taxon>Gammaproteobacteria</taxon>
        <taxon>Pseudomonadales</taxon>
        <taxon>Pseudomonadaceae</taxon>
        <taxon>Pseudomonas</taxon>
    </lineage>
</organism>
<comment type="caution">
    <text evidence="1">The sequence shown here is derived from an EMBL/GenBank/DDBJ whole genome shotgun (WGS) entry which is preliminary data.</text>
</comment>
<dbReference type="EMBL" id="RCZE01000006">
    <property type="protein sequence ID" value="TPG77624.1"/>
    <property type="molecule type" value="Genomic_DNA"/>
</dbReference>
<protein>
    <submittedName>
        <fullName evidence="1">Uncharacterized protein</fullName>
    </submittedName>
</protein>
<gene>
    <name evidence="1" type="ORF">EAH78_15705</name>
</gene>
<dbReference type="AlphaFoldDB" id="A0A502HV76"/>
<evidence type="ECO:0000313" key="1">
    <source>
        <dbReference type="EMBL" id="TPG77624.1"/>
    </source>
</evidence>
<dbReference type="Proteomes" id="UP000317933">
    <property type="component" value="Unassembled WGS sequence"/>
</dbReference>
<reference evidence="1 2" key="1">
    <citation type="journal article" date="2019" name="Environ. Microbiol.">
        <title>Species interactions and distinct microbial communities in high Arctic permafrost affected cryosols are associated with the CH4 and CO2 gas fluxes.</title>
        <authorList>
            <person name="Altshuler I."/>
            <person name="Hamel J."/>
            <person name="Turney S."/>
            <person name="Magnuson E."/>
            <person name="Levesque R."/>
            <person name="Greer C."/>
            <person name="Whyte L.G."/>
        </authorList>
    </citation>
    <scope>NUCLEOTIDE SEQUENCE [LARGE SCALE GENOMIC DNA]</scope>
    <source>
        <strain evidence="1 2">E3</strain>
    </source>
</reference>
<sequence length="125" mass="13932">MDPWYHVILRFTEGARHLTKRFMPTDASLLSDLLELEGPTCLVEEVQVITSPWVNGTSSERMERLVSLVTGYDQAGRCVLLHKVASGVVYSTARESLDSSSLTRIRTIYEDSKTAHSAGQECAEQ</sequence>
<evidence type="ECO:0000313" key="2">
    <source>
        <dbReference type="Proteomes" id="UP000317933"/>
    </source>
</evidence>
<name>A0A502HV76_9PSED</name>
<accession>A0A502HV76</accession>